<dbReference type="InterPro" id="IPR007060">
    <property type="entry name" value="FtsL/DivIC"/>
</dbReference>
<dbReference type="AlphaFoldDB" id="A0A6J7GRS9"/>
<protein>
    <submittedName>
        <fullName evidence="1">Unannotated protein</fullName>
    </submittedName>
</protein>
<organism evidence="1">
    <name type="scientific">freshwater metagenome</name>
    <dbReference type="NCBI Taxonomy" id="449393"/>
    <lineage>
        <taxon>unclassified sequences</taxon>
        <taxon>metagenomes</taxon>
        <taxon>ecological metagenomes</taxon>
    </lineage>
</organism>
<sequence>MSAPLLAPRRRAALTGRAVVLVLVVAALFFTLAVPVKSWLSQRAEISALEAQVMATQVRVADLTIAAQRWQDPAFIAAEARRRLHFVLPGEIGYTTLGADGRPAAESLAEAAAHRTWVDKIWGTLQEADNGAPEAGSLSVLTPGAKVAS</sequence>
<gene>
    <name evidence="1" type="ORF">UFOPK3495_01485</name>
</gene>
<dbReference type="Pfam" id="PF04977">
    <property type="entry name" value="DivIC"/>
    <property type="match status" value="1"/>
</dbReference>
<name>A0A6J7GRS9_9ZZZZ</name>
<proteinExistence type="predicted"/>
<evidence type="ECO:0000313" key="1">
    <source>
        <dbReference type="EMBL" id="CAB4909448.1"/>
    </source>
</evidence>
<reference evidence="1" key="1">
    <citation type="submission" date="2020-05" db="EMBL/GenBank/DDBJ databases">
        <authorList>
            <person name="Chiriac C."/>
            <person name="Salcher M."/>
            <person name="Ghai R."/>
            <person name="Kavagutti S V."/>
        </authorList>
    </citation>
    <scope>NUCLEOTIDE SEQUENCE</scope>
</reference>
<accession>A0A6J7GRS9</accession>
<dbReference type="EMBL" id="CAFBMC010000107">
    <property type="protein sequence ID" value="CAB4909448.1"/>
    <property type="molecule type" value="Genomic_DNA"/>
</dbReference>